<keyword evidence="3" id="KW-1185">Reference proteome</keyword>
<proteinExistence type="predicted"/>
<comment type="caution">
    <text evidence="2">The sequence shown here is derived from an EMBL/GenBank/DDBJ whole genome shotgun (WGS) entry which is preliminary data.</text>
</comment>
<sequence>MGITIILGSRASWHSEEVEVEPAAPRFCTSVPLEPVMLPQLCWHGGVQRASVWARGGPGTPLSPPQGCMRVGSEQGSAKLQTGSLCAGERKQMEHQSVHSHLKELVVFGHIHSAD</sequence>
<dbReference type="Proteomes" id="UP000314294">
    <property type="component" value="Unassembled WGS sequence"/>
</dbReference>
<evidence type="ECO:0000256" key="1">
    <source>
        <dbReference type="SAM" id="MobiDB-lite"/>
    </source>
</evidence>
<name>A0A4Z2FW16_9TELE</name>
<organism evidence="2 3">
    <name type="scientific">Liparis tanakae</name>
    <name type="common">Tanaka's snailfish</name>
    <dbReference type="NCBI Taxonomy" id="230148"/>
    <lineage>
        <taxon>Eukaryota</taxon>
        <taxon>Metazoa</taxon>
        <taxon>Chordata</taxon>
        <taxon>Craniata</taxon>
        <taxon>Vertebrata</taxon>
        <taxon>Euteleostomi</taxon>
        <taxon>Actinopterygii</taxon>
        <taxon>Neopterygii</taxon>
        <taxon>Teleostei</taxon>
        <taxon>Neoteleostei</taxon>
        <taxon>Acanthomorphata</taxon>
        <taxon>Eupercaria</taxon>
        <taxon>Perciformes</taxon>
        <taxon>Cottioidei</taxon>
        <taxon>Cottales</taxon>
        <taxon>Liparidae</taxon>
        <taxon>Liparis</taxon>
    </lineage>
</organism>
<evidence type="ECO:0000313" key="2">
    <source>
        <dbReference type="EMBL" id="TNN45100.1"/>
    </source>
</evidence>
<accession>A0A4Z2FW16</accession>
<feature type="region of interest" description="Disordered" evidence="1">
    <location>
        <begin position="55"/>
        <end position="74"/>
    </location>
</feature>
<reference evidence="2 3" key="1">
    <citation type="submission" date="2019-03" db="EMBL/GenBank/DDBJ databases">
        <title>First draft genome of Liparis tanakae, snailfish: a comprehensive survey of snailfish specific genes.</title>
        <authorList>
            <person name="Kim W."/>
            <person name="Song I."/>
            <person name="Jeong J.-H."/>
            <person name="Kim D."/>
            <person name="Kim S."/>
            <person name="Ryu S."/>
            <person name="Song J.Y."/>
            <person name="Lee S.K."/>
        </authorList>
    </citation>
    <scope>NUCLEOTIDE SEQUENCE [LARGE SCALE GENOMIC DNA]</scope>
    <source>
        <tissue evidence="2">Muscle</tissue>
    </source>
</reference>
<gene>
    <name evidence="2" type="ORF">EYF80_044714</name>
</gene>
<protein>
    <submittedName>
        <fullName evidence="2">Uncharacterized protein</fullName>
    </submittedName>
</protein>
<evidence type="ECO:0000313" key="3">
    <source>
        <dbReference type="Proteomes" id="UP000314294"/>
    </source>
</evidence>
<dbReference type="EMBL" id="SRLO01000867">
    <property type="protein sequence ID" value="TNN45100.1"/>
    <property type="molecule type" value="Genomic_DNA"/>
</dbReference>
<dbReference type="AlphaFoldDB" id="A0A4Z2FW16"/>